<organism evidence="2 3">
    <name type="scientific">Sphingomonas pokkalii</name>
    <dbReference type="NCBI Taxonomy" id="2175090"/>
    <lineage>
        <taxon>Bacteria</taxon>
        <taxon>Pseudomonadati</taxon>
        <taxon>Pseudomonadota</taxon>
        <taxon>Alphaproteobacteria</taxon>
        <taxon>Sphingomonadales</taxon>
        <taxon>Sphingomonadaceae</taxon>
        <taxon>Sphingomonas</taxon>
    </lineage>
</organism>
<dbReference type="AlphaFoldDB" id="A0A2U0SHY1"/>
<reference evidence="2 3" key="1">
    <citation type="submission" date="2018-05" db="EMBL/GenBank/DDBJ databases">
        <title>Description of Sphingomonas pokkalii sp nov, isolated from the rhizosphere of saline tolerant pokkali rice and its draft genome analysis.</title>
        <authorList>
            <person name="Menon R."/>
            <person name="Kumari S."/>
            <person name="Rameshkumar N."/>
        </authorList>
    </citation>
    <scope>NUCLEOTIDE SEQUENCE [LARGE SCALE GENOMIC DNA]</scope>
    <source>
        <strain evidence="2 3">L3B27</strain>
    </source>
</reference>
<proteinExistence type="predicted"/>
<dbReference type="Proteomes" id="UP000245890">
    <property type="component" value="Unassembled WGS sequence"/>
</dbReference>
<gene>
    <name evidence="2" type="ORF">DD559_17720</name>
</gene>
<evidence type="ECO:0000313" key="2">
    <source>
        <dbReference type="EMBL" id="PVX30939.1"/>
    </source>
</evidence>
<comment type="caution">
    <text evidence="2">The sequence shown here is derived from an EMBL/GenBank/DDBJ whole genome shotgun (WGS) entry which is preliminary data.</text>
</comment>
<dbReference type="EMBL" id="QENQ01000001">
    <property type="protein sequence ID" value="PVX30939.1"/>
    <property type="molecule type" value="Genomic_DNA"/>
</dbReference>
<feature type="region of interest" description="Disordered" evidence="1">
    <location>
        <begin position="16"/>
        <end position="36"/>
    </location>
</feature>
<keyword evidence="3" id="KW-1185">Reference proteome</keyword>
<evidence type="ECO:0000256" key="1">
    <source>
        <dbReference type="SAM" id="MobiDB-lite"/>
    </source>
</evidence>
<sequence length="78" mass="8583">MEFGLGQAGDESVEIVHPRSIAAASTSRKRKPMGPPYWAHLDESPVDYREARYGLDECASDDAVFARSLRGCAGWLAR</sequence>
<evidence type="ECO:0000313" key="3">
    <source>
        <dbReference type="Proteomes" id="UP000245890"/>
    </source>
</evidence>
<name>A0A2U0SHY1_9SPHN</name>
<protein>
    <submittedName>
        <fullName evidence="2">Uncharacterized protein</fullName>
    </submittedName>
</protein>
<accession>A0A2U0SHY1</accession>